<dbReference type="AlphaFoldDB" id="A0A223S3C1"/>
<feature type="region of interest" description="Disordered" evidence="3">
    <location>
        <begin position="1"/>
        <end position="20"/>
    </location>
</feature>
<organism evidence="5 6">
    <name type="scientific">Nocardiopsis gilva YIM 90087</name>
    <dbReference type="NCBI Taxonomy" id="1235441"/>
    <lineage>
        <taxon>Bacteria</taxon>
        <taxon>Bacillati</taxon>
        <taxon>Actinomycetota</taxon>
        <taxon>Actinomycetes</taxon>
        <taxon>Streptosporangiales</taxon>
        <taxon>Nocardiopsidaceae</taxon>
        <taxon>Nocardiopsis</taxon>
    </lineage>
</organism>
<dbReference type="GO" id="GO:0003677">
    <property type="term" value="F:DNA binding"/>
    <property type="evidence" value="ECO:0007669"/>
    <property type="project" value="UniProtKB-UniRule"/>
</dbReference>
<dbReference type="OrthoDB" id="3425184at2"/>
<keyword evidence="6" id="KW-1185">Reference proteome</keyword>
<evidence type="ECO:0000256" key="2">
    <source>
        <dbReference type="PROSITE-ProRule" id="PRU00335"/>
    </source>
</evidence>
<name>A0A223S3C1_9ACTN</name>
<keyword evidence="1 2" id="KW-0238">DNA-binding</keyword>
<protein>
    <submittedName>
        <fullName evidence="5">TetR/AcrR family transcriptional regulator</fullName>
    </submittedName>
</protein>
<accession>A0A223S3C1</accession>
<dbReference type="PROSITE" id="PS50977">
    <property type="entry name" value="HTH_TETR_2"/>
    <property type="match status" value="1"/>
</dbReference>
<gene>
    <name evidence="5" type="ORF">CDO52_07315</name>
</gene>
<dbReference type="Gene3D" id="1.10.10.60">
    <property type="entry name" value="Homeodomain-like"/>
    <property type="match status" value="1"/>
</dbReference>
<dbReference type="InterPro" id="IPR009057">
    <property type="entry name" value="Homeodomain-like_sf"/>
</dbReference>
<dbReference type="RefSeq" id="WP_017620047.1">
    <property type="nucleotide sequence ID" value="NZ_CP022753.1"/>
</dbReference>
<evidence type="ECO:0000259" key="4">
    <source>
        <dbReference type="PROSITE" id="PS50977"/>
    </source>
</evidence>
<dbReference type="SUPFAM" id="SSF46689">
    <property type="entry name" value="Homeodomain-like"/>
    <property type="match status" value="1"/>
</dbReference>
<dbReference type="KEGG" id="ngv:CDO52_07315"/>
<sequence>MTPPESPRLRRSQSAEDSAARRVRRQLQLQQSLDDLLRHKSFRDISVTEVAAGAGISHSSVYTYYGDRDAKTEILRDAMDARFAALMARVDLRFGRMENFEEYIGRLLDDIIGFWEESGGLLGAAMATSFEAKNAEPEWWAGHMAPWEDALCEAVEEARFADLLPKDAGPARPLVQMILGMVFKRCHDVLTAPHTDEDRSELRELLQIAVLRILGKAC</sequence>
<evidence type="ECO:0000256" key="3">
    <source>
        <dbReference type="SAM" id="MobiDB-lite"/>
    </source>
</evidence>
<reference evidence="5 6" key="1">
    <citation type="submission" date="2017-08" db="EMBL/GenBank/DDBJ databases">
        <title>The complete genome sequence of Nocardiopsis gilva YIM 90087.</title>
        <authorList>
            <person name="Yin M."/>
            <person name="Tang S."/>
        </authorList>
    </citation>
    <scope>NUCLEOTIDE SEQUENCE [LARGE SCALE GENOMIC DNA]</scope>
    <source>
        <strain evidence="5 6">YIM 90087</strain>
    </source>
</reference>
<dbReference type="Gene3D" id="1.10.357.10">
    <property type="entry name" value="Tetracycline Repressor, domain 2"/>
    <property type="match status" value="1"/>
</dbReference>
<proteinExistence type="predicted"/>
<feature type="DNA-binding region" description="H-T-H motif" evidence="2">
    <location>
        <begin position="46"/>
        <end position="65"/>
    </location>
</feature>
<dbReference type="InterPro" id="IPR001647">
    <property type="entry name" value="HTH_TetR"/>
</dbReference>
<feature type="domain" description="HTH tetR-type" evidence="4">
    <location>
        <begin position="23"/>
        <end position="83"/>
    </location>
</feature>
<evidence type="ECO:0000313" key="5">
    <source>
        <dbReference type="EMBL" id="ASU82618.1"/>
    </source>
</evidence>
<evidence type="ECO:0000313" key="6">
    <source>
        <dbReference type="Proteomes" id="UP000215005"/>
    </source>
</evidence>
<dbReference type="EMBL" id="CP022753">
    <property type="protein sequence ID" value="ASU82618.1"/>
    <property type="molecule type" value="Genomic_DNA"/>
</dbReference>
<dbReference type="Proteomes" id="UP000215005">
    <property type="component" value="Chromosome"/>
</dbReference>
<evidence type="ECO:0000256" key="1">
    <source>
        <dbReference type="ARBA" id="ARBA00023125"/>
    </source>
</evidence>